<comment type="subcellular location">
    <subcellularLocation>
        <location evidence="1">Secreted</location>
    </subcellularLocation>
</comment>
<evidence type="ECO:0000256" key="8">
    <source>
        <dbReference type="ARBA" id="ARBA00023180"/>
    </source>
</evidence>
<dbReference type="Gene3D" id="1.50.10.20">
    <property type="match status" value="1"/>
</dbReference>
<feature type="domain" description="Alpha-2-macroglobulin bait region" evidence="10">
    <location>
        <begin position="305"/>
        <end position="461"/>
    </location>
</feature>
<dbReference type="InterPro" id="IPR009048">
    <property type="entry name" value="A-macroglobulin_rcpt-bd"/>
</dbReference>
<evidence type="ECO:0000256" key="9">
    <source>
        <dbReference type="ARBA" id="ARBA00038769"/>
    </source>
</evidence>
<evidence type="ECO:0000256" key="7">
    <source>
        <dbReference type="ARBA" id="ARBA00023157"/>
    </source>
</evidence>
<dbReference type="InterPro" id="IPR011626">
    <property type="entry name" value="Alpha-macroglobulin_TED"/>
</dbReference>
<dbReference type="Gene3D" id="2.60.40.10">
    <property type="entry name" value="Immunoglobulins"/>
    <property type="match status" value="1"/>
</dbReference>
<dbReference type="PANTHER" id="PTHR11412">
    <property type="entry name" value="MACROGLOBULIN / COMPLEMENT"/>
    <property type="match status" value="1"/>
</dbReference>
<comment type="subunit">
    <text evidence="9">Homotetramer; disulfide-linked.</text>
</comment>
<evidence type="ECO:0000256" key="2">
    <source>
        <dbReference type="ARBA" id="ARBA00010952"/>
    </source>
</evidence>
<dbReference type="SUPFAM" id="SSF48239">
    <property type="entry name" value="Terpenoid cyclases/Protein prenyltransferases"/>
    <property type="match status" value="1"/>
</dbReference>
<evidence type="ECO:0000259" key="11">
    <source>
        <dbReference type="SMART" id="SM01360"/>
    </source>
</evidence>
<dbReference type="InterPro" id="IPR036595">
    <property type="entry name" value="A-macroglobulin_rcpt-bd_sf"/>
</dbReference>
<dbReference type="FunFam" id="2.60.40.10:FF:000312">
    <property type="entry name" value="Alpha-2-macroglobulin like 1"/>
    <property type="match status" value="1"/>
</dbReference>
<dbReference type="SMART" id="SM01361">
    <property type="entry name" value="A2M_recep"/>
    <property type="match status" value="1"/>
</dbReference>
<gene>
    <name evidence="13" type="primary">LOC111925769</name>
</gene>
<evidence type="ECO:0000256" key="1">
    <source>
        <dbReference type="ARBA" id="ARBA00004613"/>
    </source>
</evidence>
<evidence type="ECO:0000256" key="6">
    <source>
        <dbReference type="ARBA" id="ARBA00022900"/>
    </source>
</evidence>
<dbReference type="Pfam" id="PF07677">
    <property type="entry name" value="A2M_recep"/>
    <property type="match status" value="1"/>
</dbReference>
<dbReference type="PANTHER" id="PTHR11412:SF165">
    <property type="entry name" value="ALPHA-2-MACROGLOBULIN"/>
    <property type="match status" value="1"/>
</dbReference>
<evidence type="ECO:0000313" key="13">
    <source>
        <dbReference type="Ensembl" id="ENSCCEP00000011456.1"/>
    </source>
</evidence>
<feature type="domain" description="Alpha-macroglobulin receptor-binding" evidence="12">
    <location>
        <begin position="1033"/>
        <end position="1115"/>
    </location>
</feature>
<dbReference type="InterPro" id="IPR041555">
    <property type="entry name" value="MG3"/>
</dbReference>
<dbReference type="InterPro" id="IPR013783">
    <property type="entry name" value="Ig-like_fold"/>
</dbReference>
<dbReference type="Pfam" id="PF00207">
    <property type="entry name" value="A2M"/>
    <property type="match status" value="1"/>
</dbReference>
<protein>
    <submittedName>
        <fullName evidence="13">Alpha-2-macroglobulin-like</fullName>
    </submittedName>
</protein>
<keyword evidence="5" id="KW-0732">Signal</keyword>
<dbReference type="SUPFAM" id="SSF49410">
    <property type="entry name" value="Alpha-macroglobulin receptor domain"/>
    <property type="match status" value="1"/>
</dbReference>
<dbReference type="Ensembl" id="ENSCCET00000017915.1">
    <property type="protein sequence ID" value="ENSCCEP00000011456.1"/>
    <property type="gene ID" value="ENSCCEG00000010352.1"/>
</dbReference>
<dbReference type="PROSITE" id="PS00477">
    <property type="entry name" value="ALPHA_2_MACROGLOBULIN"/>
    <property type="match status" value="1"/>
</dbReference>
<accession>A0A8C0UNN3</accession>
<name>A0A8C0UNN3_CYACU</name>
<feature type="domain" description="Alpha-2-macroglobulin" evidence="11">
    <location>
        <begin position="572"/>
        <end position="662"/>
    </location>
</feature>
<dbReference type="GO" id="GO:0004867">
    <property type="term" value="F:serine-type endopeptidase inhibitor activity"/>
    <property type="evidence" value="ECO:0007669"/>
    <property type="project" value="UniProtKB-KW"/>
</dbReference>
<sequence length="1116" mass="125455">PRQYLVLVPFLIHTESQEKVCVQLTECHTREAFKYGQLHRFLLTFQLPKSRVPLPVMFLTVTVTGATLQFSSRKLVAVQNSESLVFIQTDKPIYKPGQTVLFRIVSLDEEFRPVNEMVSIIIDPKKNRLYQWTNVELEMGFIQLLFNLTSEPIQGTYTVVAQKAAGKTVRHSFSVEEYVLPKFEVTVKMPKVISILDEELKVTVCGLYTFGKPVPGLVNFRVCRKYERAGISCYGEEARAVCEEFSGQTDIYGCISEVVKTKLFQLKRSGYENKLHVEAKIKEEDTGVELTGTSFSEITSTISRVMFALSDTYYKRGVPFFGQAVHKPNIFCYERSWVVPYYEEVQHKVKLRILAALKESFLHLNFLPLFCLLDNGVFSLQLSVQADIAPVAQVLVYTTVPSREVIADSAKFNTELCFNNKVDLSFSPSEGLPSSDAHLQFRASPNSLCAVRAVDKSVLLMKPEADLSPASVYNLLPVKEFHGYVYGSNIPVEEPHWNCITMEPIVRNGITYVPVMGVNEEDTYSILKVQPSWPVDFFFISPHSDILAERASAQLSTPEEVTETVRKYFPETWIWSLVPISPEGKADLEVTIPDTITEWKANAFCTSADTGFGLSPTVSLRAFQPFFVELTMPYSVVRGESFTLKATVFNYLPACIRVSVTLAQSSHFLATLVEKEEESHCLCENVRKTVAWRVTPKSLGQVEFSVTTEALQSQQPCGNYIVETPEKGRKDTVIRQLLVEPEGVEKETTQNSIIFCSSLIPPAYVIQQLPLILIGTAMQNLHQLLQMPFGCGEQNMVLFAPNIYVLDYLNKTGQLNEEIKSKATGYLVSGYQRQLSYKHQDGSYSTFGQRYGQPGNTWLTAFVLKSFAQARHHIFIEEKHIHDALNWLSYKQKENGCFQSSGTLLNNAMKGGVDNEVTLTAYITIALLEIPLPVTYSVVRNALFCLETAASQEQNHVYTKALLAYAFALAGNREKRKALLDSLEKEAVRKGECSWWDMPFTSLTPSLAEMAFAGGAMAAGTGQCGYTGERNVSNMVIVDVKMLSGFVPLKSSVRKLEGHPVIERTELNTNHVLLYLEKLGRESLSFSFTVERDIPVRGLKPAQVKVYDYYETGECL</sequence>
<dbReference type="GO" id="GO:0005615">
    <property type="term" value="C:extracellular space"/>
    <property type="evidence" value="ECO:0007669"/>
    <property type="project" value="InterPro"/>
</dbReference>
<dbReference type="InterPro" id="IPR008930">
    <property type="entry name" value="Terpenoid_cyclase/PrenylTrfase"/>
</dbReference>
<organism evidence="13 14">
    <name type="scientific">Cyanistes caeruleus</name>
    <name type="common">Eurasian blue tit</name>
    <name type="synonym">Parus caeruleus</name>
    <dbReference type="NCBI Taxonomy" id="156563"/>
    <lineage>
        <taxon>Eukaryota</taxon>
        <taxon>Metazoa</taxon>
        <taxon>Chordata</taxon>
        <taxon>Craniata</taxon>
        <taxon>Vertebrata</taxon>
        <taxon>Euteleostomi</taxon>
        <taxon>Archelosauria</taxon>
        <taxon>Archosauria</taxon>
        <taxon>Dinosauria</taxon>
        <taxon>Saurischia</taxon>
        <taxon>Theropoda</taxon>
        <taxon>Coelurosauria</taxon>
        <taxon>Aves</taxon>
        <taxon>Neognathae</taxon>
        <taxon>Neoaves</taxon>
        <taxon>Telluraves</taxon>
        <taxon>Australaves</taxon>
        <taxon>Passeriformes</taxon>
        <taxon>Paridae</taxon>
        <taxon>Cyanistes</taxon>
    </lineage>
</organism>
<dbReference type="Gene3D" id="2.60.40.1940">
    <property type="match status" value="1"/>
</dbReference>
<evidence type="ECO:0000256" key="3">
    <source>
        <dbReference type="ARBA" id="ARBA00022525"/>
    </source>
</evidence>
<dbReference type="Pfam" id="PF07678">
    <property type="entry name" value="TED_complement"/>
    <property type="match status" value="1"/>
</dbReference>
<dbReference type="InterPro" id="IPR050473">
    <property type="entry name" value="A2M/Complement_sys"/>
</dbReference>
<dbReference type="Pfam" id="PF17791">
    <property type="entry name" value="MG3"/>
    <property type="match status" value="1"/>
</dbReference>
<dbReference type="FunFam" id="2.60.40.1930:FF:000001">
    <property type="entry name" value="CD109 isoform 3"/>
    <property type="match status" value="1"/>
</dbReference>
<evidence type="ECO:0000259" key="12">
    <source>
        <dbReference type="SMART" id="SM01361"/>
    </source>
</evidence>
<dbReference type="SMART" id="SM01359">
    <property type="entry name" value="A2M_N_2"/>
    <property type="match status" value="1"/>
</dbReference>
<dbReference type="InterPro" id="IPR011625">
    <property type="entry name" value="A2M_N_BRD"/>
</dbReference>
<dbReference type="SUPFAM" id="SSF81296">
    <property type="entry name" value="E set domains"/>
    <property type="match status" value="1"/>
</dbReference>
<dbReference type="Pfam" id="PF01835">
    <property type="entry name" value="MG2"/>
    <property type="match status" value="1"/>
</dbReference>
<dbReference type="SMART" id="SM01360">
    <property type="entry name" value="A2M"/>
    <property type="match status" value="1"/>
</dbReference>
<dbReference type="AlphaFoldDB" id="A0A8C0UNN3"/>
<dbReference type="Pfam" id="PF07703">
    <property type="entry name" value="A2M_BRD"/>
    <property type="match status" value="1"/>
</dbReference>
<dbReference type="FunFam" id="1.50.10.20:FF:000001">
    <property type="entry name" value="CD109 isoform 1"/>
    <property type="match status" value="1"/>
</dbReference>
<proteinExistence type="inferred from homology"/>
<dbReference type="SMART" id="SM01419">
    <property type="entry name" value="Thiol-ester_cl"/>
    <property type="match status" value="1"/>
</dbReference>
<dbReference type="InterPro" id="IPR014756">
    <property type="entry name" value="Ig_E-set"/>
</dbReference>
<dbReference type="InterPro" id="IPR019742">
    <property type="entry name" value="MacrogloblnA2_CS"/>
</dbReference>
<keyword evidence="8" id="KW-0325">Glycoprotein</keyword>
<dbReference type="InterPro" id="IPR001599">
    <property type="entry name" value="Macroglobln_a2"/>
</dbReference>
<comment type="similarity">
    <text evidence="2">Belongs to the protease inhibitor I39 (alpha-2-macroglobulin) family.</text>
</comment>
<evidence type="ECO:0000256" key="4">
    <source>
        <dbReference type="ARBA" id="ARBA00022690"/>
    </source>
</evidence>
<evidence type="ECO:0000256" key="5">
    <source>
        <dbReference type="ARBA" id="ARBA00022729"/>
    </source>
</evidence>
<keyword evidence="4" id="KW-0646">Protease inhibitor</keyword>
<dbReference type="Gene3D" id="2.60.40.690">
    <property type="entry name" value="Alpha-macroglobulin, receptor-binding domain"/>
    <property type="match status" value="1"/>
</dbReference>
<dbReference type="InterPro" id="IPR002890">
    <property type="entry name" value="MG2"/>
</dbReference>
<reference evidence="13" key="1">
    <citation type="submission" date="2025-08" db="UniProtKB">
        <authorList>
            <consortium name="Ensembl"/>
        </authorList>
    </citation>
    <scope>IDENTIFICATION</scope>
</reference>
<evidence type="ECO:0000259" key="10">
    <source>
        <dbReference type="SMART" id="SM01359"/>
    </source>
</evidence>
<keyword evidence="6" id="KW-0722">Serine protease inhibitor</keyword>
<keyword evidence="14" id="KW-1185">Reference proteome</keyword>
<dbReference type="Gene3D" id="2.60.40.1930">
    <property type="match status" value="2"/>
</dbReference>
<dbReference type="InterPro" id="IPR047565">
    <property type="entry name" value="Alpha-macroglob_thiol-ester_cl"/>
</dbReference>
<reference evidence="13" key="2">
    <citation type="submission" date="2025-09" db="UniProtKB">
        <authorList>
            <consortium name="Ensembl"/>
        </authorList>
    </citation>
    <scope>IDENTIFICATION</scope>
</reference>
<keyword evidence="7" id="KW-1015">Disulfide bond</keyword>
<keyword evidence="3" id="KW-0964">Secreted</keyword>
<dbReference type="Gene3D" id="2.20.130.20">
    <property type="match status" value="1"/>
</dbReference>
<dbReference type="Proteomes" id="UP000694410">
    <property type="component" value="Unplaced"/>
</dbReference>
<evidence type="ECO:0000313" key="14">
    <source>
        <dbReference type="Proteomes" id="UP000694410"/>
    </source>
</evidence>